<keyword evidence="2" id="KW-1185">Reference proteome</keyword>
<gene>
    <name evidence="1" type="ORF">P4761_01</name>
</gene>
<reference evidence="1 2" key="1">
    <citation type="journal article" date="2017" name="Front. Microbiol.">
        <title>Global Survey and Genome Exploration of Bacteriophages Infecting the Lactic Acid Bacterium Streptococcus thermophilus.</title>
        <authorList>
            <person name="McDonnell B."/>
            <person name="Mahony J."/>
            <person name="Hanemaaijer L."/>
            <person name="Neve H."/>
            <person name="Noben J.-P."/>
            <person name="Lugli G.A."/>
            <person name="Ventura M."/>
            <person name="Kouwen T.R."/>
            <person name="van Sinderen D."/>
        </authorList>
    </citation>
    <scope>NUCLEOTIDE SEQUENCE [LARGE SCALE GENOMIC DNA]</scope>
</reference>
<sequence>MRNVEIKRFIQAEVEKMHSENIMDAKEALSILSDIARGKRDEEVLMMNPVSGEVERVTKKADNNTVIKAITEILKRYPTAKQAEKMQLEIDKLKSQIGGDEGQDEKIAGFLNLIKGAVSDGLE</sequence>
<accession>A0A286QPH1</accession>
<name>A0A286QPH1_9CAUD</name>
<dbReference type="InterPro" id="IPR005335">
    <property type="entry name" value="Terminase_ssu"/>
</dbReference>
<evidence type="ECO:0000313" key="2">
    <source>
        <dbReference type="Proteomes" id="UP000223730"/>
    </source>
</evidence>
<proteinExistence type="predicted"/>
<dbReference type="EMBL" id="KY705258">
    <property type="protein sequence ID" value="ARU13294.1"/>
    <property type="molecule type" value="Genomic_DNA"/>
</dbReference>
<protein>
    <submittedName>
        <fullName evidence="1">TerS</fullName>
    </submittedName>
</protein>
<dbReference type="Proteomes" id="UP000223730">
    <property type="component" value="Genome"/>
</dbReference>
<dbReference type="Gene3D" id="6.10.140.2160">
    <property type="match status" value="1"/>
</dbReference>
<organism evidence="1 2">
    <name type="scientific">Streptococcus phage P4761</name>
    <dbReference type="NCBI Taxonomy" id="1971417"/>
    <lineage>
        <taxon>Viruses</taxon>
        <taxon>Duplodnaviria</taxon>
        <taxon>Heunggongvirae</taxon>
        <taxon>Uroviricota</taxon>
        <taxon>Caudoviricetes</taxon>
        <taxon>Aliceevansviridae</taxon>
        <taxon>Brussowvirus</taxon>
        <taxon>Brussowvirus P4761</taxon>
    </lineage>
</organism>
<dbReference type="Pfam" id="PF03592">
    <property type="entry name" value="Terminase_2"/>
    <property type="match status" value="1"/>
</dbReference>
<evidence type="ECO:0000313" key="1">
    <source>
        <dbReference type="EMBL" id="ARU13294.1"/>
    </source>
</evidence>